<dbReference type="SUPFAM" id="SSF52833">
    <property type="entry name" value="Thioredoxin-like"/>
    <property type="match status" value="1"/>
</dbReference>
<dbReference type="PANTHER" id="PTHR43969">
    <property type="entry name" value="GLUTATHIONE S TRANSFERASE D10, ISOFORM A-RELATED"/>
    <property type="match status" value="1"/>
</dbReference>
<evidence type="ECO:0000259" key="1">
    <source>
        <dbReference type="PROSITE" id="PS50404"/>
    </source>
</evidence>
<dbReference type="InterPro" id="IPR036282">
    <property type="entry name" value="Glutathione-S-Trfase_C_sf"/>
</dbReference>
<reference evidence="4" key="1">
    <citation type="submission" date="2023-01" db="EMBL/GenBank/DDBJ databases">
        <title>Key to firefly adult light organ development and bioluminescence: homeobox transcription factors regulate luciferase expression and transportation to peroxisome.</title>
        <authorList>
            <person name="Fu X."/>
        </authorList>
    </citation>
    <scope>NUCLEOTIDE SEQUENCE [LARGE SCALE GENOMIC DNA]</scope>
</reference>
<proteinExistence type="predicted"/>
<keyword evidence="4" id="KW-1185">Reference proteome</keyword>
<feature type="domain" description="GST C-terminal" evidence="2">
    <location>
        <begin position="86"/>
        <end position="205"/>
    </location>
</feature>
<dbReference type="SFLD" id="SFLDG00358">
    <property type="entry name" value="Main_(cytGST)"/>
    <property type="match status" value="1"/>
</dbReference>
<dbReference type="InterPro" id="IPR040079">
    <property type="entry name" value="Glutathione_S-Trfase"/>
</dbReference>
<dbReference type="Pfam" id="PF13417">
    <property type="entry name" value="GST_N_3"/>
    <property type="match status" value="1"/>
</dbReference>
<comment type="caution">
    <text evidence="3">The sequence shown here is derived from an EMBL/GenBank/DDBJ whole genome shotgun (WGS) entry which is preliminary data.</text>
</comment>
<evidence type="ECO:0000313" key="3">
    <source>
        <dbReference type="EMBL" id="KAK4877103.1"/>
    </source>
</evidence>
<dbReference type="FunFam" id="1.20.1050.10:FF:000007">
    <property type="entry name" value="Glutathione S-transferase 1-1"/>
    <property type="match status" value="1"/>
</dbReference>
<dbReference type="PROSITE" id="PS50404">
    <property type="entry name" value="GST_NTER"/>
    <property type="match status" value="1"/>
</dbReference>
<organism evidence="3 4">
    <name type="scientific">Aquatica leii</name>
    <dbReference type="NCBI Taxonomy" id="1421715"/>
    <lineage>
        <taxon>Eukaryota</taxon>
        <taxon>Metazoa</taxon>
        <taxon>Ecdysozoa</taxon>
        <taxon>Arthropoda</taxon>
        <taxon>Hexapoda</taxon>
        <taxon>Insecta</taxon>
        <taxon>Pterygota</taxon>
        <taxon>Neoptera</taxon>
        <taxon>Endopterygota</taxon>
        <taxon>Coleoptera</taxon>
        <taxon>Polyphaga</taxon>
        <taxon>Elateriformia</taxon>
        <taxon>Elateroidea</taxon>
        <taxon>Lampyridae</taxon>
        <taxon>Luciolinae</taxon>
        <taxon>Aquatica</taxon>
    </lineage>
</organism>
<dbReference type="InterPro" id="IPR004046">
    <property type="entry name" value="GST_C"/>
</dbReference>
<dbReference type="InterPro" id="IPR036249">
    <property type="entry name" value="Thioredoxin-like_sf"/>
</dbReference>
<sequence length="214" mass="24673">MAPTLYVLKTCPAVRAVLVTIAAIEVEIDIILVEKNYLYTEEFLKLNPQHTVPVLIDEDIIICDSHVIMTYLVQKYANNDLMYPNNLKKRILIDQRLYYDASVMFPIIQKVFKGLVSKEFKEIPSELKNDAVEVYNILEMYLSKSEWLVGNHVTVADISCCMTIKSLNILIPYDPKNHAKLALWLDKLNAISYFSVDKPYFEAYIERLKVISSS</sequence>
<gene>
    <name evidence="3" type="ORF">RN001_009609</name>
</gene>
<dbReference type="InterPro" id="IPR004045">
    <property type="entry name" value="Glutathione_S-Trfase_N"/>
</dbReference>
<dbReference type="Gene3D" id="3.40.30.10">
    <property type="entry name" value="Glutaredoxin"/>
    <property type="match status" value="1"/>
</dbReference>
<evidence type="ECO:0000259" key="2">
    <source>
        <dbReference type="PROSITE" id="PS50405"/>
    </source>
</evidence>
<dbReference type="Gene3D" id="1.20.1050.10">
    <property type="match status" value="1"/>
</dbReference>
<dbReference type="SFLD" id="SFLDS00019">
    <property type="entry name" value="Glutathione_Transferase_(cytos"/>
    <property type="match status" value="1"/>
</dbReference>
<dbReference type="GO" id="GO:0006749">
    <property type="term" value="P:glutathione metabolic process"/>
    <property type="evidence" value="ECO:0007669"/>
    <property type="project" value="TreeGrafter"/>
</dbReference>
<dbReference type="InterPro" id="IPR010987">
    <property type="entry name" value="Glutathione-S-Trfase_C-like"/>
</dbReference>
<protein>
    <submittedName>
        <fullName evidence="3">Uncharacterized protein</fullName>
    </submittedName>
</protein>
<dbReference type="EMBL" id="JARPUR010000004">
    <property type="protein sequence ID" value="KAK4877103.1"/>
    <property type="molecule type" value="Genomic_DNA"/>
</dbReference>
<dbReference type="PANTHER" id="PTHR43969:SF8">
    <property type="entry name" value="GLUTATHIONE S TRANSFERASE E13, ISOFORM A-RELATED"/>
    <property type="match status" value="1"/>
</dbReference>
<accession>A0AAN7P6V9</accession>
<dbReference type="SUPFAM" id="SSF47616">
    <property type="entry name" value="GST C-terminal domain-like"/>
    <property type="match status" value="1"/>
</dbReference>
<dbReference type="AlphaFoldDB" id="A0AAN7P6V9"/>
<feature type="domain" description="GST N-terminal" evidence="1">
    <location>
        <begin position="1"/>
        <end position="80"/>
    </location>
</feature>
<dbReference type="CDD" id="cd03177">
    <property type="entry name" value="GST_C_Delta_Epsilon"/>
    <property type="match status" value="1"/>
</dbReference>
<dbReference type="Pfam" id="PF00043">
    <property type="entry name" value="GST_C"/>
    <property type="match status" value="1"/>
</dbReference>
<dbReference type="Proteomes" id="UP001353858">
    <property type="component" value="Unassembled WGS sequence"/>
</dbReference>
<name>A0AAN7P6V9_9COLE</name>
<dbReference type="GO" id="GO:0004364">
    <property type="term" value="F:glutathione transferase activity"/>
    <property type="evidence" value="ECO:0007669"/>
    <property type="project" value="TreeGrafter"/>
</dbReference>
<evidence type="ECO:0000313" key="4">
    <source>
        <dbReference type="Proteomes" id="UP001353858"/>
    </source>
</evidence>
<dbReference type="PROSITE" id="PS50405">
    <property type="entry name" value="GST_CTER"/>
    <property type="match status" value="1"/>
</dbReference>